<gene>
    <name evidence="4" type="ORF">RUMCAL_02271</name>
</gene>
<dbReference type="OrthoDB" id="9808602at2"/>
<evidence type="ECO:0000256" key="2">
    <source>
        <dbReference type="SAM" id="Phobius"/>
    </source>
</evidence>
<evidence type="ECO:0000259" key="3">
    <source>
        <dbReference type="Pfam" id="PF02397"/>
    </source>
</evidence>
<accession>U2K4T3</accession>
<reference evidence="4 5" key="1">
    <citation type="submission" date="2013-07" db="EMBL/GenBank/DDBJ databases">
        <authorList>
            <person name="Weinstock G."/>
            <person name="Sodergren E."/>
            <person name="Wylie T."/>
            <person name="Fulton L."/>
            <person name="Fulton R."/>
            <person name="Fronick C."/>
            <person name="O'Laughlin M."/>
            <person name="Godfrey J."/>
            <person name="Miner T."/>
            <person name="Herter B."/>
            <person name="Appelbaum E."/>
            <person name="Cordes M."/>
            <person name="Lek S."/>
            <person name="Wollam A."/>
            <person name="Pepin K.H."/>
            <person name="Palsikar V.B."/>
            <person name="Mitreva M."/>
            <person name="Wilson R.K."/>
        </authorList>
    </citation>
    <scope>NUCLEOTIDE SEQUENCE [LARGE SCALE GENOMIC DNA]</scope>
    <source>
        <strain evidence="4 5">ATCC 27760</strain>
    </source>
</reference>
<protein>
    <submittedName>
        <fullName evidence="4">Bacterial sugar transferase</fullName>
    </submittedName>
</protein>
<dbReference type="PANTHER" id="PTHR30576:SF10">
    <property type="entry name" value="SLL5057 PROTEIN"/>
    <property type="match status" value="1"/>
</dbReference>
<dbReference type="Pfam" id="PF02397">
    <property type="entry name" value="Bac_transf"/>
    <property type="match status" value="1"/>
</dbReference>
<feature type="domain" description="Bacterial sugar transferase" evidence="3">
    <location>
        <begin position="69"/>
        <end position="256"/>
    </location>
</feature>
<dbReference type="RefSeq" id="WP_021680427.1">
    <property type="nucleotide sequence ID" value="NZ_KI260289.1"/>
</dbReference>
<dbReference type="eggNOG" id="COG2148">
    <property type="taxonomic scope" value="Bacteria"/>
</dbReference>
<dbReference type="GO" id="GO:0016780">
    <property type="term" value="F:phosphotransferase activity, for other substituted phosphate groups"/>
    <property type="evidence" value="ECO:0007669"/>
    <property type="project" value="TreeGrafter"/>
</dbReference>
<organism evidence="4 5">
    <name type="scientific">Ruminococcus callidus ATCC 27760</name>
    <dbReference type="NCBI Taxonomy" id="411473"/>
    <lineage>
        <taxon>Bacteria</taxon>
        <taxon>Bacillati</taxon>
        <taxon>Bacillota</taxon>
        <taxon>Clostridia</taxon>
        <taxon>Eubacteriales</taxon>
        <taxon>Oscillospiraceae</taxon>
        <taxon>Ruminococcus</taxon>
    </lineage>
</organism>
<evidence type="ECO:0000256" key="1">
    <source>
        <dbReference type="ARBA" id="ARBA00006464"/>
    </source>
</evidence>
<name>U2K4T3_9FIRM</name>
<evidence type="ECO:0000313" key="4">
    <source>
        <dbReference type="EMBL" id="ERJ93511.1"/>
    </source>
</evidence>
<dbReference type="PATRIC" id="fig|411473.3.peg.1882"/>
<proteinExistence type="inferred from homology"/>
<dbReference type="InterPro" id="IPR003362">
    <property type="entry name" value="Bact_transf"/>
</dbReference>
<comment type="caution">
    <text evidence="4">The sequence shown here is derived from an EMBL/GenBank/DDBJ whole genome shotgun (WGS) entry which is preliminary data.</text>
</comment>
<dbReference type="AlphaFoldDB" id="U2K4T3"/>
<sequence>MGSTKINLTEEQFTEVTLSALKEHPEGITEYPILDFDDRALGLLSAGVAETLRYSEIKPRGGLAYRFLKRLFDIVGSALLLILLAIPMGIVALVIYLDDKGSPIFSQARLTKDGKVFYMHKFRSMCVDAEQKFAEVQKENETDGLAFKSENDPRITRIGHFIRRTSIDELPQLWDVFCGHMSIIGPRPPLPREVVLYTPHQMQRLQVKGGLSCICQVEGRSDMGFEKWVESDLEYIQTRSAGLDLKLMFKTIGVVIMKKGAR</sequence>
<keyword evidence="2" id="KW-0812">Transmembrane</keyword>
<keyword evidence="2" id="KW-1133">Transmembrane helix</keyword>
<dbReference type="PANTHER" id="PTHR30576">
    <property type="entry name" value="COLANIC BIOSYNTHESIS UDP-GLUCOSE LIPID CARRIER TRANSFERASE"/>
    <property type="match status" value="1"/>
</dbReference>
<dbReference type="STRING" id="411473.RUMCAL_02271"/>
<evidence type="ECO:0000313" key="5">
    <source>
        <dbReference type="Proteomes" id="UP000016662"/>
    </source>
</evidence>
<keyword evidence="4" id="KW-0808">Transferase</keyword>
<comment type="similarity">
    <text evidence="1">Belongs to the bacterial sugar transferase family.</text>
</comment>
<dbReference type="Proteomes" id="UP000016662">
    <property type="component" value="Unassembled WGS sequence"/>
</dbReference>
<keyword evidence="5" id="KW-1185">Reference proteome</keyword>
<feature type="transmembrane region" description="Helical" evidence="2">
    <location>
        <begin position="74"/>
        <end position="97"/>
    </location>
</feature>
<dbReference type="HOGENOM" id="CLU_024920_1_0_9"/>
<dbReference type="EMBL" id="AWVF01000279">
    <property type="protein sequence ID" value="ERJ93511.1"/>
    <property type="molecule type" value="Genomic_DNA"/>
</dbReference>
<keyword evidence="2" id="KW-0472">Membrane</keyword>